<dbReference type="PROSITE" id="PS51186">
    <property type="entry name" value="GNAT"/>
    <property type="match status" value="1"/>
</dbReference>
<dbReference type="AlphaFoldDB" id="A0A1H7GQI7"/>
<dbReference type="OrthoDB" id="7863753at2"/>
<dbReference type="Pfam" id="PF13302">
    <property type="entry name" value="Acetyltransf_3"/>
    <property type="match status" value="1"/>
</dbReference>
<evidence type="ECO:0000313" key="2">
    <source>
        <dbReference type="EMBL" id="SEK40331.1"/>
    </source>
</evidence>
<accession>A0A1H7GQI7</accession>
<dbReference type="GO" id="GO:0016747">
    <property type="term" value="F:acyltransferase activity, transferring groups other than amino-acyl groups"/>
    <property type="evidence" value="ECO:0007669"/>
    <property type="project" value="InterPro"/>
</dbReference>
<reference evidence="2 3" key="1">
    <citation type="submission" date="2016-10" db="EMBL/GenBank/DDBJ databases">
        <authorList>
            <person name="de Groot N.N."/>
        </authorList>
    </citation>
    <scope>NUCLEOTIDE SEQUENCE [LARGE SCALE GENOMIC DNA]</scope>
    <source>
        <strain evidence="2 3">KH2T6</strain>
    </source>
</reference>
<dbReference type="InterPro" id="IPR051531">
    <property type="entry name" value="N-acetyltransferase"/>
</dbReference>
<sequence length="151" mass="16826">MIETNRLKIYAASQENMEAFIEAQNVEILKAAYTEMLNGCLAHPHQWEWYAIWMIELKDGTHIGELCFKGLSADGIAEIGYGISEEYQNKGYAAEAVKAVLDWAFAHTEVNAIEAETDPDNTASKRVLEKCGFALNGVIGEEGPRWAVSKR</sequence>
<dbReference type="PANTHER" id="PTHR43792:SF13">
    <property type="entry name" value="ACETYLTRANSFERASE"/>
    <property type="match status" value="1"/>
</dbReference>
<name>A0A1H7GQI7_RUMAL</name>
<proteinExistence type="predicted"/>
<gene>
    <name evidence="2" type="ORF">SAMN05216469_102218</name>
</gene>
<organism evidence="2 3">
    <name type="scientific">Ruminococcus albus</name>
    <dbReference type="NCBI Taxonomy" id="1264"/>
    <lineage>
        <taxon>Bacteria</taxon>
        <taxon>Bacillati</taxon>
        <taxon>Bacillota</taxon>
        <taxon>Clostridia</taxon>
        <taxon>Eubacteriales</taxon>
        <taxon>Oscillospiraceae</taxon>
        <taxon>Ruminococcus</taxon>
    </lineage>
</organism>
<dbReference type="RefSeq" id="WP_081350431.1">
    <property type="nucleotide sequence ID" value="NZ_FOAT01000002.1"/>
</dbReference>
<dbReference type="EMBL" id="FOAT01000002">
    <property type="protein sequence ID" value="SEK40331.1"/>
    <property type="molecule type" value="Genomic_DNA"/>
</dbReference>
<evidence type="ECO:0000313" key="3">
    <source>
        <dbReference type="Proteomes" id="UP000186015"/>
    </source>
</evidence>
<dbReference type="PANTHER" id="PTHR43792">
    <property type="entry name" value="GNAT FAMILY, PUTATIVE (AFU_ORTHOLOGUE AFUA_3G00765)-RELATED-RELATED"/>
    <property type="match status" value="1"/>
</dbReference>
<dbReference type="InterPro" id="IPR000182">
    <property type="entry name" value="GNAT_dom"/>
</dbReference>
<dbReference type="InterPro" id="IPR016181">
    <property type="entry name" value="Acyl_CoA_acyltransferase"/>
</dbReference>
<dbReference type="Proteomes" id="UP000186015">
    <property type="component" value="Unassembled WGS sequence"/>
</dbReference>
<feature type="domain" description="N-acetyltransferase" evidence="1">
    <location>
        <begin position="7"/>
        <end position="151"/>
    </location>
</feature>
<evidence type="ECO:0000259" key="1">
    <source>
        <dbReference type="PROSITE" id="PS51186"/>
    </source>
</evidence>
<dbReference type="SUPFAM" id="SSF55729">
    <property type="entry name" value="Acyl-CoA N-acyltransferases (Nat)"/>
    <property type="match status" value="1"/>
</dbReference>
<dbReference type="Gene3D" id="3.40.630.30">
    <property type="match status" value="1"/>
</dbReference>
<protein>
    <submittedName>
        <fullName evidence="2">Acetyltransferase (GNAT) domain-containing protein</fullName>
    </submittedName>
</protein>
<keyword evidence="2" id="KW-0808">Transferase</keyword>